<organism evidence="1 2">
    <name type="scientific">Trifolium medium</name>
    <dbReference type="NCBI Taxonomy" id="97028"/>
    <lineage>
        <taxon>Eukaryota</taxon>
        <taxon>Viridiplantae</taxon>
        <taxon>Streptophyta</taxon>
        <taxon>Embryophyta</taxon>
        <taxon>Tracheophyta</taxon>
        <taxon>Spermatophyta</taxon>
        <taxon>Magnoliopsida</taxon>
        <taxon>eudicotyledons</taxon>
        <taxon>Gunneridae</taxon>
        <taxon>Pentapetalae</taxon>
        <taxon>rosids</taxon>
        <taxon>fabids</taxon>
        <taxon>Fabales</taxon>
        <taxon>Fabaceae</taxon>
        <taxon>Papilionoideae</taxon>
        <taxon>50 kb inversion clade</taxon>
        <taxon>NPAAA clade</taxon>
        <taxon>Hologalegina</taxon>
        <taxon>IRL clade</taxon>
        <taxon>Trifolieae</taxon>
        <taxon>Trifolium</taxon>
    </lineage>
</organism>
<keyword evidence="2" id="KW-1185">Reference proteome</keyword>
<evidence type="ECO:0000313" key="1">
    <source>
        <dbReference type="EMBL" id="MCI93066.1"/>
    </source>
</evidence>
<comment type="caution">
    <text evidence="1">The sequence shown here is derived from an EMBL/GenBank/DDBJ whole genome shotgun (WGS) entry which is preliminary data.</text>
</comment>
<name>A0A392VXZ9_9FABA</name>
<protein>
    <submittedName>
        <fullName evidence="1">Uncharacterized protein</fullName>
    </submittedName>
</protein>
<evidence type="ECO:0000313" key="2">
    <source>
        <dbReference type="Proteomes" id="UP000265520"/>
    </source>
</evidence>
<proteinExistence type="predicted"/>
<reference evidence="1 2" key="1">
    <citation type="journal article" date="2018" name="Front. Plant Sci.">
        <title>Red Clover (Trifolium pratense) and Zigzag Clover (T. medium) - A Picture of Genomic Similarities and Differences.</title>
        <authorList>
            <person name="Dluhosova J."/>
            <person name="Istvanek J."/>
            <person name="Nedelnik J."/>
            <person name="Repkova J."/>
        </authorList>
    </citation>
    <scope>NUCLEOTIDE SEQUENCE [LARGE SCALE GENOMIC DNA]</scope>
    <source>
        <strain evidence="2">cv. 10/8</strain>
        <tissue evidence="1">Leaf</tissue>
    </source>
</reference>
<accession>A0A392VXZ9</accession>
<dbReference type="Proteomes" id="UP000265520">
    <property type="component" value="Unassembled WGS sequence"/>
</dbReference>
<dbReference type="AlphaFoldDB" id="A0A392VXZ9"/>
<feature type="non-terminal residue" evidence="1">
    <location>
        <position position="31"/>
    </location>
</feature>
<sequence length="31" mass="3629">MASEIANHNLKIHLLEISCFLNNSYLRSPHY</sequence>
<dbReference type="EMBL" id="LXQA011318643">
    <property type="protein sequence ID" value="MCI93066.1"/>
    <property type="molecule type" value="Genomic_DNA"/>
</dbReference>